<dbReference type="PROSITE" id="PS50127">
    <property type="entry name" value="UBC_2"/>
    <property type="match status" value="1"/>
</dbReference>
<name>A0AA86N8K6_9EUKA</name>
<evidence type="ECO:0000313" key="2">
    <source>
        <dbReference type="EMBL" id="CAI9914733.1"/>
    </source>
</evidence>
<keyword evidence="4" id="KW-1185">Reference proteome</keyword>
<reference evidence="2" key="1">
    <citation type="submission" date="2023-06" db="EMBL/GenBank/DDBJ databases">
        <authorList>
            <person name="Kurt Z."/>
        </authorList>
    </citation>
    <scope>NUCLEOTIDE SEQUENCE</scope>
</reference>
<evidence type="ECO:0000259" key="1">
    <source>
        <dbReference type="PROSITE" id="PS50127"/>
    </source>
</evidence>
<protein>
    <submittedName>
        <fullName evidence="2">Ubiquitin-conjugating enzyme E2</fullName>
    </submittedName>
    <submittedName>
        <fullName evidence="3">Ubiquitin-conjugating_enzyme E2</fullName>
    </submittedName>
</protein>
<evidence type="ECO:0000313" key="3">
    <source>
        <dbReference type="EMBL" id="CAL6055182.1"/>
    </source>
</evidence>
<feature type="domain" description="UBC core" evidence="1">
    <location>
        <begin position="5"/>
        <end position="157"/>
    </location>
</feature>
<dbReference type="InterPro" id="IPR016135">
    <property type="entry name" value="UBQ-conjugating_enzyme/RWD"/>
</dbReference>
<dbReference type="SUPFAM" id="SSF54495">
    <property type="entry name" value="UBC-like"/>
    <property type="match status" value="1"/>
</dbReference>
<reference evidence="3 4" key="2">
    <citation type="submission" date="2024-07" db="EMBL/GenBank/DDBJ databases">
        <authorList>
            <person name="Akdeniz Z."/>
        </authorList>
    </citation>
    <scope>NUCLEOTIDE SEQUENCE [LARGE SCALE GENOMIC DNA]</scope>
</reference>
<dbReference type="InterPro" id="IPR050113">
    <property type="entry name" value="Ub_conjugating_enzyme"/>
</dbReference>
<dbReference type="Gene3D" id="3.10.110.10">
    <property type="entry name" value="Ubiquitin Conjugating Enzyme"/>
    <property type="match status" value="1"/>
</dbReference>
<dbReference type="InterPro" id="IPR000608">
    <property type="entry name" value="UBC"/>
</dbReference>
<sequence length="157" mass="17500">MDKQAKMKILAKQFGDMSKNKDMKAFFPDKANPFIWHVSYKGPQDSSFQGGVYHCEINLTNYPEKPVTLKLLHENGSYQNNESLCIVGLTEMGGSWTPGTSVETIISSLSILMSVPEGRHGVGYIVKTNEEDIKRHNISSQTYTCSVCGADHSTMFK</sequence>
<gene>
    <name evidence="2" type="ORF">HINF_LOCUS2378</name>
    <name evidence="3" type="ORF">HINF_LOCUS46421</name>
</gene>
<dbReference type="Pfam" id="PF00179">
    <property type="entry name" value="UQ_con"/>
    <property type="match status" value="1"/>
</dbReference>
<accession>A0AA86N8K6</accession>
<comment type="caution">
    <text evidence="2">The sequence shown here is derived from an EMBL/GenBank/DDBJ whole genome shotgun (WGS) entry which is preliminary data.</text>
</comment>
<dbReference type="EMBL" id="CATOUU010000056">
    <property type="protein sequence ID" value="CAI9914733.1"/>
    <property type="molecule type" value="Genomic_DNA"/>
</dbReference>
<dbReference type="AlphaFoldDB" id="A0AA86N8K6"/>
<organism evidence="2">
    <name type="scientific">Hexamita inflata</name>
    <dbReference type="NCBI Taxonomy" id="28002"/>
    <lineage>
        <taxon>Eukaryota</taxon>
        <taxon>Metamonada</taxon>
        <taxon>Diplomonadida</taxon>
        <taxon>Hexamitidae</taxon>
        <taxon>Hexamitinae</taxon>
        <taxon>Hexamita</taxon>
    </lineage>
</organism>
<dbReference type="EMBL" id="CAXDID020000205">
    <property type="protein sequence ID" value="CAL6055182.1"/>
    <property type="molecule type" value="Genomic_DNA"/>
</dbReference>
<proteinExistence type="predicted"/>
<dbReference type="Proteomes" id="UP001642409">
    <property type="component" value="Unassembled WGS sequence"/>
</dbReference>
<dbReference type="PANTHER" id="PTHR24067">
    <property type="entry name" value="UBIQUITIN-CONJUGATING ENZYME E2"/>
    <property type="match status" value="1"/>
</dbReference>
<dbReference type="SMART" id="SM00212">
    <property type="entry name" value="UBCc"/>
    <property type="match status" value="1"/>
</dbReference>
<evidence type="ECO:0000313" key="4">
    <source>
        <dbReference type="Proteomes" id="UP001642409"/>
    </source>
</evidence>